<dbReference type="EMBL" id="SNRW01013773">
    <property type="protein sequence ID" value="KAA6372231.1"/>
    <property type="molecule type" value="Genomic_DNA"/>
</dbReference>
<protein>
    <submittedName>
        <fullName evidence="1">Uncharacterized protein</fullName>
    </submittedName>
</protein>
<name>A0A5J4UQE9_9EUKA</name>
<gene>
    <name evidence="1" type="ORF">EZS28_032241</name>
</gene>
<evidence type="ECO:0000313" key="2">
    <source>
        <dbReference type="Proteomes" id="UP000324800"/>
    </source>
</evidence>
<accession>A0A5J4UQE9</accession>
<proteinExistence type="predicted"/>
<dbReference type="AlphaFoldDB" id="A0A5J4UQE9"/>
<sequence length="90" mass="10078">MLGLMNTTMINMTLEDNFVIGHGQSDVIFVVRADPILPYYSQNKPIRSVAKLFLQQPVTSVTSATGQVRFYKKCVGGEWEVADLRLIDSL</sequence>
<comment type="caution">
    <text evidence="1">The sequence shown here is derived from an EMBL/GenBank/DDBJ whole genome shotgun (WGS) entry which is preliminary data.</text>
</comment>
<dbReference type="Proteomes" id="UP000324800">
    <property type="component" value="Unassembled WGS sequence"/>
</dbReference>
<organism evidence="1 2">
    <name type="scientific">Streblomastix strix</name>
    <dbReference type="NCBI Taxonomy" id="222440"/>
    <lineage>
        <taxon>Eukaryota</taxon>
        <taxon>Metamonada</taxon>
        <taxon>Preaxostyla</taxon>
        <taxon>Oxymonadida</taxon>
        <taxon>Streblomastigidae</taxon>
        <taxon>Streblomastix</taxon>
    </lineage>
</organism>
<evidence type="ECO:0000313" key="1">
    <source>
        <dbReference type="EMBL" id="KAA6372231.1"/>
    </source>
</evidence>
<reference evidence="1 2" key="1">
    <citation type="submission" date="2019-03" db="EMBL/GenBank/DDBJ databases">
        <title>Single cell metagenomics reveals metabolic interactions within the superorganism composed of flagellate Streblomastix strix and complex community of Bacteroidetes bacteria on its surface.</title>
        <authorList>
            <person name="Treitli S.C."/>
            <person name="Kolisko M."/>
            <person name="Husnik F."/>
            <person name="Keeling P."/>
            <person name="Hampl V."/>
        </authorList>
    </citation>
    <scope>NUCLEOTIDE SEQUENCE [LARGE SCALE GENOMIC DNA]</scope>
    <source>
        <strain evidence="1">ST1C</strain>
    </source>
</reference>